<gene>
    <name evidence="1" type="ORF">HMPREF0973_02863</name>
</gene>
<sequence length="50" mass="5756">MKKGSLHIKETPASNGRGRFLLYTPCIPANKALPHHPRHSYLTWHTTSFR</sequence>
<proteinExistence type="predicted"/>
<name>C9MT92_9BACT</name>
<reference evidence="1 2" key="1">
    <citation type="submission" date="2009-09" db="EMBL/GenBank/DDBJ databases">
        <authorList>
            <person name="Weinstock G."/>
            <person name="Sodergren E."/>
            <person name="Clifton S."/>
            <person name="Fulton L."/>
            <person name="Fulton B."/>
            <person name="Courtney L."/>
            <person name="Fronick C."/>
            <person name="Harrison M."/>
            <person name="Strong C."/>
            <person name="Farmer C."/>
            <person name="Delahaunty K."/>
            <person name="Markovic C."/>
            <person name="Hall O."/>
            <person name="Minx P."/>
            <person name="Tomlinson C."/>
            <person name="Mitreva M."/>
            <person name="Nelson J."/>
            <person name="Hou S."/>
            <person name="Wollam A."/>
            <person name="Pepin K.H."/>
            <person name="Johnson M."/>
            <person name="Bhonagiri V."/>
            <person name="Nash W.E."/>
            <person name="Warren W."/>
            <person name="Chinwalla A."/>
            <person name="Mardis E.R."/>
            <person name="Wilson R.K."/>
        </authorList>
    </citation>
    <scope>NUCLEOTIDE SEQUENCE [LARGE SCALE GENOMIC DNA]</scope>
    <source>
        <strain evidence="1 2">F0319</strain>
    </source>
</reference>
<organism evidence="1 2">
    <name type="scientific">Prevotella veroralis F0319</name>
    <dbReference type="NCBI Taxonomy" id="649761"/>
    <lineage>
        <taxon>Bacteria</taxon>
        <taxon>Pseudomonadati</taxon>
        <taxon>Bacteroidota</taxon>
        <taxon>Bacteroidia</taxon>
        <taxon>Bacteroidales</taxon>
        <taxon>Prevotellaceae</taxon>
        <taxon>Prevotella</taxon>
    </lineage>
</organism>
<dbReference type="EMBL" id="ACVA01000072">
    <property type="protein sequence ID" value="EEX17287.1"/>
    <property type="molecule type" value="Genomic_DNA"/>
</dbReference>
<keyword evidence="2" id="KW-1185">Reference proteome</keyword>
<protein>
    <submittedName>
        <fullName evidence="1">Uncharacterized protein</fullName>
    </submittedName>
</protein>
<dbReference type="AlphaFoldDB" id="C9MT92"/>
<evidence type="ECO:0000313" key="2">
    <source>
        <dbReference type="Proteomes" id="UP000003327"/>
    </source>
</evidence>
<comment type="caution">
    <text evidence="1">The sequence shown here is derived from an EMBL/GenBank/DDBJ whole genome shotgun (WGS) entry which is preliminary data.</text>
</comment>
<dbReference type="Proteomes" id="UP000003327">
    <property type="component" value="Unassembled WGS sequence"/>
</dbReference>
<evidence type="ECO:0000313" key="1">
    <source>
        <dbReference type="EMBL" id="EEX17287.1"/>
    </source>
</evidence>
<dbReference type="HOGENOM" id="CLU_3121328_0_0_10"/>
<dbReference type="STRING" id="649761.HMPREF0973_02863"/>
<accession>C9MT92</accession>